<evidence type="ECO:0000256" key="3">
    <source>
        <dbReference type="SAM" id="SignalP"/>
    </source>
</evidence>
<accession>A0ABU9B352</accession>
<dbReference type="RefSeq" id="WP_341408248.1">
    <property type="nucleotide sequence ID" value="NZ_JBBUKT010000022.1"/>
</dbReference>
<evidence type="ECO:0000313" key="5">
    <source>
        <dbReference type="EMBL" id="MEK7954477.1"/>
    </source>
</evidence>
<evidence type="ECO:0000259" key="4">
    <source>
        <dbReference type="SMART" id="SM00560"/>
    </source>
</evidence>
<proteinExistence type="predicted"/>
<comment type="caution">
    <text evidence="5">The sequence shown here is derived from an EMBL/GenBank/DDBJ whole genome shotgun (WGS) entry which is preliminary data.</text>
</comment>
<organism evidence="5 6">
    <name type="scientific">Luteolibacter soli</name>
    <dbReference type="NCBI Taxonomy" id="3135280"/>
    <lineage>
        <taxon>Bacteria</taxon>
        <taxon>Pseudomonadati</taxon>
        <taxon>Verrucomicrobiota</taxon>
        <taxon>Verrucomicrobiia</taxon>
        <taxon>Verrucomicrobiales</taxon>
        <taxon>Verrucomicrobiaceae</taxon>
        <taxon>Luteolibacter</taxon>
    </lineage>
</organism>
<sequence length="482" mass="50043">MFSLTTRLLLALALILPAAAEVNAIRYFRLGEVDSGAAAGAVATSSADSSGHGSMEALVVTAGALYSADVANGNSRLSMDFDGTQHATTGNWNVPTTDFGVELWVKPDQSGGEGVIVYTGEPGANGWGIIKNGSTGTFSALFGGRVVFGAGAMVAGQWTHLAFVCTGTSSTFYINGVASGASVEQLPGAQGLTLRLAAAPADPRATFFKGKLDELRIFTFAPGNFTPADLLCNLPPVPPVLAFHRAGNQDTLTWPTWNDSLGRGLETTTDLLAGTWTPVDGPAEFDGLFSITVPSADPARFYRLQKPGGTIAPPRLPEGKFIVITNGATPKNVTNPDAANANRINGAVNAKIDASAFIDPATGTGGVDALAFHWVINYPQNPDQAFTDRGTTGYRQPVLSFIPNALALQPDPADTAGLGAKFALTVTSRLTGLTTVIDLQAQVVGSQLTLTLYNECQTELNACGTCDCTIEAALPVLSGDDT</sequence>
<evidence type="ECO:0000256" key="1">
    <source>
        <dbReference type="ARBA" id="ARBA00022729"/>
    </source>
</evidence>
<keyword evidence="2" id="KW-1015">Disulfide bond</keyword>
<feature type="signal peptide" evidence="3">
    <location>
        <begin position="1"/>
        <end position="20"/>
    </location>
</feature>
<feature type="chain" id="PRO_5047535726" evidence="3">
    <location>
        <begin position="21"/>
        <end position="482"/>
    </location>
</feature>
<keyword evidence="6" id="KW-1185">Reference proteome</keyword>
<evidence type="ECO:0000256" key="2">
    <source>
        <dbReference type="ARBA" id="ARBA00023157"/>
    </source>
</evidence>
<dbReference type="Gene3D" id="2.60.120.200">
    <property type="match status" value="1"/>
</dbReference>
<evidence type="ECO:0000313" key="6">
    <source>
        <dbReference type="Proteomes" id="UP001371305"/>
    </source>
</evidence>
<dbReference type="InterPro" id="IPR013320">
    <property type="entry name" value="ConA-like_dom_sf"/>
</dbReference>
<keyword evidence="1 3" id="KW-0732">Signal</keyword>
<dbReference type="EMBL" id="JBBUKT010000022">
    <property type="protein sequence ID" value="MEK7954477.1"/>
    <property type="molecule type" value="Genomic_DNA"/>
</dbReference>
<name>A0ABU9B352_9BACT</name>
<dbReference type="InterPro" id="IPR006558">
    <property type="entry name" value="LamG-like"/>
</dbReference>
<reference evidence="5 6" key="1">
    <citation type="submission" date="2024-04" db="EMBL/GenBank/DDBJ databases">
        <title>Luteolibacter sp. isolated from soil.</title>
        <authorList>
            <person name="An J."/>
        </authorList>
    </citation>
    <scope>NUCLEOTIDE SEQUENCE [LARGE SCALE GENOMIC DNA]</scope>
    <source>
        <strain evidence="5 6">Y139</strain>
    </source>
</reference>
<protein>
    <submittedName>
        <fullName evidence="5">LamG domain-containing protein</fullName>
    </submittedName>
</protein>
<feature type="domain" description="LamG-like jellyroll fold" evidence="4">
    <location>
        <begin position="97"/>
        <end position="225"/>
    </location>
</feature>
<dbReference type="SUPFAM" id="SSF49899">
    <property type="entry name" value="Concanavalin A-like lectins/glucanases"/>
    <property type="match status" value="1"/>
</dbReference>
<dbReference type="Proteomes" id="UP001371305">
    <property type="component" value="Unassembled WGS sequence"/>
</dbReference>
<dbReference type="Pfam" id="PF13385">
    <property type="entry name" value="Laminin_G_3"/>
    <property type="match status" value="1"/>
</dbReference>
<dbReference type="SMART" id="SM00560">
    <property type="entry name" value="LamGL"/>
    <property type="match status" value="1"/>
</dbReference>
<gene>
    <name evidence="5" type="ORF">WKV53_28430</name>
</gene>